<dbReference type="PANTHER" id="PTHR48047:SF227">
    <property type="entry name" value="GLYCOSYLTRANSFERASE"/>
    <property type="match status" value="1"/>
</dbReference>
<dbReference type="CDD" id="cd03784">
    <property type="entry name" value="GT1_Gtf-like"/>
    <property type="match status" value="1"/>
</dbReference>
<reference evidence="6" key="2">
    <citation type="submission" date="2025-08" db="UniProtKB">
        <authorList>
            <consortium name="RefSeq"/>
        </authorList>
    </citation>
    <scope>IDENTIFICATION</scope>
    <source>
        <tissue evidence="6">Leaves</tissue>
    </source>
</reference>
<gene>
    <name evidence="6" type="primary">LOC113714158</name>
</gene>
<dbReference type="OrthoDB" id="5835829at2759"/>
<dbReference type="Proteomes" id="UP001652660">
    <property type="component" value="Chromosome 4c"/>
</dbReference>
<organism evidence="5 6">
    <name type="scientific">Coffea arabica</name>
    <name type="common">Arabian coffee</name>
    <dbReference type="NCBI Taxonomy" id="13443"/>
    <lineage>
        <taxon>Eukaryota</taxon>
        <taxon>Viridiplantae</taxon>
        <taxon>Streptophyta</taxon>
        <taxon>Embryophyta</taxon>
        <taxon>Tracheophyta</taxon>
        <taxon>Spermatophyta</taxon>
        <taxon>Magnoliopsida</taxon>
        <taxon>eudicotyledons</taxon>
        <taxon>Gunneridae</taxon>
        <taxon>Pentapetalae</taxon>
        <taxon>asterids</taxon>
        <taxon>lamiids</taxon>
        <taxon>Gentianales</taxon>
        <taxon>Rubiaceae</taxon>
        <taxon>Ixoroideae</taxon>
        <taxon>Gardenieae complex</taxon>
        <taxon>Bertiereae - Coffeeae clade</taxon>
        <taxon>Coffeeae</taxon>
        <taxon>Coffea</taxon>
    </lineage>
</organism>
<evidence type="ECO:0000256" key="1">
    <source>
        <dbReference type="ARBA" id="ARBA00009995"/>
    </source>
</evidence>
<dbReference type="InterPro" id="IPR035595">
    <property type="entry name" value="UDP_glycos_trans_CS"/>
</dbReference>
<evidence type="ECO:0000256" key="4">
    <source>
        <dbReference type="RuleBase" id="RU362057"/>
    </source>
</evidence>
<sequence>MSSRRSYELSYKGHIKATFTSQNNQQIIHQRLQEMVSVSSPHFVIFPFLAQGHTIPLIYLARILWQHHLPVTIFTTPTNSPLVRSTLQDAAICVVELAFPENIEGIPYGVENTDKLPSMSLFHQFANATKLMQPHFEKALEDLQPVGCIISDAFLGWTQDSAAKMGIPRIGFYGMSSFASTLSAVIAIERPHALTTSIDEPFSIPSFPKLSLTRNDFMPPFGDLEPKGPWVEFMIEQSTAMAKSYGVIVNSFYELEPAYTDYWNECIGPKAWCVGPFSAAKPPAILAKESEKPAWRLWLDEKLMSGEPVLYVAFGTQAEISQEQLLEIANGLEKSKANFLWVIRSKTLEILDGFEEKVKDRGIIVKEWVDQMEIIRHKSVQGFLSHCGWNSVTEAICAGVPILAMPMMAEQHLNARLMTEVVGVGLRIVPCNGSVRGFVKSEEVEKKVRALMEGTKGQEIRKKMKEVEEAACGAMKEGASSWKSLEQLIHGIRNYRKKQEKHFSQVIL</sequence>
<keyword evidence="5" id="KW-1185">Reference proteome</keyword>
<reference evidence="5" key="1">
    <citation type="journal article" date="2025" name="Foods">
        <title>Unveiling the Microbial Signatures of Arabica Coffee Cherries: Insights into Ripeness Specific Diversity, Functional Traits, and Implications for Quality and Safety.</title>
        <authorList>
            <consortium name="RefSeq"/>
            <person name="Tenea G.N."/>
            <person name="Cifuentes V."/>
            <person name="Reyes P."/>
            <person name="Cevallos-Vallejos M."/>
        </authorList>
    </citation>
    <scope>NUCLEOTIDE SEQUENCE [LARGE SCALE GENOMIC DNA]</scope>
</reference>
<keyword evidence="3" id="KW-0328">Glycosyltransferase</keyword>
<keyword evidence="2 3" id="KW-0808">Transferase</keyword>
<name>A0A6P6USJ0_COFAR</name>
<dbReference type="Gene3D" id="3.40.50.2000">
    <property type="entry name" value="Glycogen Phosphorylase B"/>
    <property type="match status" value="2"/>
</dbReference>
<dbReference type="GeneID" id="113714158"/>
<accession>A0A6P6USJ0</accession>
<dbReference type="InterPro" id="IPR002213">
    <property type="entry name" value="UDP_glucos_trans"/>
</dbReference>
<dbReference type="GO" id="GO:0035251">
    <property type="term" value="F:UDP-glucosyltransferase activity"/>
    <property type="evidence" value="ECO:0007669"/>
    <property type="project" value="TreeGrafter"/>
</dbReference>
<evidence type="ECO:0000256" key="3">
    <source>
        <dbReference type="RuleBase" id="RU003718"/>
    </source>
</evidence>
<proteinExistence type="inferred from homology"/>
<evidence type="ECO:0000313" key="5">
    <source>
        <dbReference type="Proteomes" id="UP001652660"/>
    </source>
</evidence>
<dbReference type="RefSeq" id="XP_027093755.2">
    <property type="nucleotide sequence ID" value="XM_027237954.2"/>
</dbReference>
<protein>
    <recommendedName>
        <fullName evidence="4">Glycosyltransferase</fullName>
        <ecNumber evidence="4">2.4.1.-</ecNumber>
    </recommendedName>
</protein>
<evidence type="ECO:0000256" key="2">
    <source>
        <dbReference type="ARBA" id="ARBA00022679"/>
    </source>
</evidence>
<dbReference type="EC" id="2.4.1.-" evidence="4"/>
<dbReference type="SUPFAM" id="SSF53756">
    <property type="entry name" value="UDP-Glycosyltransferase/glycogen phosphorylase"/>
    <property type="match status" value="1"/>
</dbReference>
<dbReference type="PANTHER" id="PTHR48047">
    <property type="entry name" value="GLYCOSYLTRANSFERASE"/>
    <property type="match status" value="1"/>
</dbReference>
<dbReference type="AlphaFoldDB" id="A0A6P6USJ0"/>
<dbReference type="Pfam" id="PF00201">
    <property type="entry name" value="UDPGT"/>
    <property type="match status" value="1"/>
</dbReference>
<evidence type="ECO:0000313" key="6">
    <source>
        <dbReference type="RefSeq" id="XP_027093755.2"/>
    </source>
</evidence>
<comment type="similarity">
    <text evidence="1 3">Belongs to the UDP-glycosyltransferase family.</text>
</comment>
<dbReference type="PROSITE" id="PS00375">
    <property type="entry name" value="UDPGT"/>
    <property type="match status" value="1"/>
</dbReference>